<sequence>MAHVCQNLDSYSSYRDSRSALSYSEQQAELSRSCTVYVGNLSFFTTEEQIFELFSKIASIKRIIMGLDRNTKTPCGFCFVEYYHPVDALACLRYISGTKLDERIIRADLDPGYKDGRQYGRGKSGGQVRDEYREDYDVGRGGWGHLKQRQADKERQAQQDAVYRDDHDVGGNRDVPDGMGERGGRFREDQMDEET</sequence>
<evidence type="ECO:0000256" key="6">
    <source>
        <dbReference type="ARBA" id="ARBA00023242"/>
    </source>
</evidence>
<dbReference type="Gene3D" id="3.30.70.330">
    <property type="match status" value="1"/>
</dbReference>
<feature type="domain" description="RRM" evidence="10">
    <location>
        <begin position="34"/>
        <end position="112"/>
    </location>
</feature>
<dbReference type="InterPro" id="IPR000504">
    <property type="entry name" value="RRM_dom"/>
</dbReference>
<dbReference type="InterPro" id="IPR012677">
    <property type="entry name" value="Nucleotide-bd_a/b_plait_sf"/>
</dbReference>
<dbReference type="Pfam" id="PF00076">
    <property type="entry name" value="RRM_1"/>
    <property type="match status" value="1"/>
</dbReference>
<dbReference type="EMBL" id="MU167223">
    <property type="protein sequence ID" value="KAG0149911.1"/>
    <property type="molecule type" value="Genomic_DNA"/>
</dbReference>
<organism evidence="11 12">
    <name type="scientific">Cronartium quercuum f. sp. fusiforme G11</name>
    <dbReference type="NCBI Taxonomy" id="708437"/>
    <lineage>
        <taxon>Eukaryota</taxon>
        <taxon>Fungi</taxon>
        <taxon>Dikarya</taxon>
        <taxon>Basidiomycota</taxon>
        <taxon>Pucciniomycotina</taxon>
        <taxon>Pucciniomycetes</taxon>
        <taxon>Pucciniales</taxon>
        <taxon>Coleosporiaceae</taxon>
        <taxon>Cronartium</taxon>
    </lineage>
</organism>
<dbReference type="GO" id="GO:0000339">
    <property type="term" value="F:RNA cap binding"/>
    <property type="evidence" value="ECO:0007669"/>
    <property type="project" value="InterPro"/>
</dbReference>
<gene>
    <name evidence="11" type="ORF">CROQUDRAFT_652868</name>
</gene>
<dbReference type="GO" id="GO:0005634">
    <property type="term" value="C:nucleus"/>
    <property type="evidence" value="ECO:0007669"/>
    <property type="project" value="UniProtKB-SubCell"/>
</dbReference>
<evidence type="ECO:0000313" key="11">
    <source>
        <dbReference type="EMBL" id="KAG0149911.1"/>
    </source>
</evidence>
<dbReference type="CDD" id="cd12240">
    <property type="entry name" value="RRM_NCBP2"/>
    <property type="match status" value="1"/>
</dbReference>
<protein>
    <recommendedName>
        <fullName evidence="8">Nuclear cap-binding protein subunit 2</fullName>
    </recommendedName>
    <alternativeName>
        <fullName evidence="8">20 kDa nuclear cap-binding protein</fullName>
    </alternativeName>
</protein>
<feature type="region of interest" description="Disordered" evidence="9">
    <location>
        <begin position="143"/>
        <end position="195"/>
    </location>
</feature>
<evidence type="ECO:0000256" key="7">
    <source>
        <dbReference type="PROSITE-ProRule" id="PRU00176"/>
    </source>
</evidence>
<name>A0A9P6NUR4_9BASI</name>
<dbReference type="Proteomes" id="UP000886653">
    <property type="component" value="Unassembled WGS sequence"/>
</dbReference>
<evidence type="ECO:0000313" key="12">
    <source>
        <dbReference type="Proteomes" id="UP000886653"/>
    </source>
</evidence>
<dbReference type="PANTHER" id="PTHR18847:SF0">
    <property type="entry name" value="NUCLEAR CAP-BINDING PROTEIN SUBUNIT 2"/>
    <property type="match status" value="1"/>
</dbReference>
<dbReference type="InterPro" id="IPR027157">
    <property type="entry name" value="NCBP2"/>
</dbReference>
<dbReference type="GO" id="GO:0045292">
    <property type="term" value="P:mRNA cis splicing, via spliceosome"/>
    <property type="evidence" value="ECO:0007669"/>
    <property type="project" value="InterPro"/>
</dbReference>
<evidence type="ECO:0000256" key="8">
    <source>
        <dbReference type="RuleBase" id="RU364036"/>
    </source>
</evidence>
<keyword evidence="12" id="KW-1185">Reference proteome</keyword>
<evidence type="ECO:0000256" key="1">
    <source>
        <dbReference type="ARBA" id="ARBA00004123"/>
    </source>
</evidence>
<dbReference type="FunFam" id="3.30.70.330:FF:000399">
    <property type="entry name" value="Nuclear cap-binding protein subunit 2"/>
    <property type="match status" value="1"/>
</dbReference>
<dbReference type="PROSITE" id="PS50102">
    <property type="entry name" value="RRM"/>
    <property type="match status" value="1"/>
</dbReference>
<keyword evidence="3 8" id="KW-0507">mRNA processing</keyword>
<proteinExistence type="inferred from homology"/>
<evidence type="ECO:0000256" key="4">
    <source>
        <dbReference type="ARBA" id="ARBA00022884"/>
    </source>
</evidence>
<dbReference type="InterPro" id="IPR035979">
    <property type="entry name" value="RBD_domain_sf"/>
</dbReference>
<keyword evidence="5 8" id="KW-0508">mRNA splicing</keyword>
<feature type="compositionally biased region" description="Basic and acidic residues" evidence="9">
    <location>
        <begin position="149"/>
        <end position="189"/>
    </location>
</feature>
<dbReference type="PANTHER" id="PTHR18847">
    <property type="entry name" value="20 KD NUCLEAR CAP BINDING PROTEIN"/>
    <property type="match status" value="1"/>
</dbReference>
<evidence type="ECO:0000259" key="10">
    <source>
        <dbReference type="PROSITE" id="PS50102"/>
    </source>
</evidence>
<comment type="caution">
    <text evidence="11">The sequence shown here is derived from an EMBL/GenBank/DDBJ whole genome shotgun (WGS) entry which is preliminary data.</text>
</comment>
<accession>A0A9P6NUR4</accession>
<evidence type="ECO:0000256" key="3">
    <source>
        <dbReference type="ARBA" id="ARBA00022664"/>
    </source>
</evidence>
<keyword evidence="4 7" id="KW-0694">RNA-binding</keyword>
<keyword evidence="6 8" id="KW-0539">Nucleus</keyword>
<dbReference type="GO" id="GO:0005846">
    <property type="term" value="C:nuclear cap binding complex"/>
    <property type="evidence" value="ECO:0007669"/>
    <property type="project" value="InterPro"/>
</dbReference>
<evidence type="ECO:0000256" key="5">
    <source>
        <dbReference type="ARBA" id="ARBA00023187"/>
    </source>
</evidence>
<comment type="subcellular location">
    <subcellularLocation>
        <location evidence="1 8">Nucleus</location>
    </subcellularLocation>
</comment>
<dbReference type="SUPFAM" id="SSF54928">
    <property type="entry name" value="RNA-binding domain, RBD"/>
    <property type="match status" value="1"/>
</dbReference>
<evidence type="ECO:0000256" key="2">
    <source>
        <dbReference type="ARBA" id="ARBA00010725"/>
    </source>
</evidence>
<dbReference type="InterPro" id="IPR034148">
    <property type="entry name" value="NCBP2_RRM"/>
</dbReference>
<dbReference type="SMART" id="SM00360">
    <property type="entry name" value="RRM"/>
    <property type="match status" value="1"/>
</dbReference>
<comment type="similarity">
    <text evidence="2 8">Belongs to the RRM NCBP2 family.</text>
</comment>
<dbReference type="OrthoDB" id="201398at2759"/>
<reference evidence="11" key="1">
    <citation type="submission" date="2013-11" db="EMBL/GenBank/DDBJ databases">
        <title>Genome sequence of the fusiform rust pathogen reveals effectors for host alternation and coevolution with pine.</title>
        <authorList>
            <consortium name="DOE Joint Genome Institute"/>
            <person name="Smith K."/>
            <person name="Pendleton A."/>
            <person name="Kubisiak T."/>
            <person name="Anderson C."/>
            <person name="Salamov A."/>
            <person name="Aerts A."/>
            <person name="Riley R."/>
            <person name="Clum A."/>
            <person name="Lindquist E."/>
            <person name="Ence D."/>
            <person name="Campbell M."/>
            <person name="Kronenberg Z."/>
            <person name="Feau N."/>
            <person name="Dhillon B."/>
            <person name="Hamelin R."/>
            <person name="Burleigh J."/>
            <person name="Smith J."/>
            <person name="Yandell M."/>
            <person name="Nelson C."/>
            <person name="Grigoriev I."/>
            <person name="Davis J."/>
        </authorList>
    </citation>
    <scope>NUCLEOTIDE SEQUENCE</scope>
    <source>
        <strain evidence="11">G11</strain>
    </source>
</reference>
<dbReference type="AlphaFoldDB" id="A0A9P6NUR4"/>
<evidence type="ECO:0000256" key="9">
    <source>
        <dbReference type="SAM" id="MobiDB-lite"/>
    </source>
</evidence>